<evidence type="ECO:0000313" key="2">
    <source>
        <dbReference type="EMBL" id="AXB48263.1"/>
    </source>
</evidence>
<feature type="repeat" description="TPR" evidence="1">
    <location>
        <begin position="493"/>
        <end position="526"/>
    </location>
</feature>
<dbReference type="InterPro" id="IPR027417">
    <property type="entry name" value="P-loop_NTPase"/>
</dbReference>
<protein>
    <submittedName>
        <fullName evidence="2">Uncharacterized protein</fullName>
    </submittedName>
</protein>
<dbReference type="SUPFAM" id="SSF52540">
    <property type="entry name" value="P-loop containing nucleoside triphosphate hydrolases"/>
    <property type="match status" value="1"/>
</dbReference>
<dbReference type="InterPro" id="IPR011990">
    <property type="entry name" value="TPR-like_helical_dom_sf"/>
</dbReference>
<dbReference type="Gene3D" id="1.10.10.10">
    <property type="entry name" value="Winged helix-like DNA-binding domain superfamily/Winged helix DNA-binding domain"/>
    <property type="match status" value="1"/>
</dbReference>
<dbReference type="InterPro" id="IPR019734">
    <property type="entry name" value="TPR_rpt"/>
</dbReference>
<proteinExistence type="predicted"/>
<dbReference type="Proteomes" id="UP000250434">
    <property type="component" value="Chromosome"/>
</dbReference>
<dbReference type="Gene3D" id="1.25.40.10">
    <property type="entry name" value="Tetratricopeptide repeat domain"/>
    <property type="match status" value="2"/>
</dbReference>
<dbReference type="PROSITE" id="PS50005">
    <property type="entry name" value="TPR"/>
    <property type="match status" value="1"/>
</dbReference>
<keyword evidence="3" id="KW-1185">Reference proteome</keyword>
<organism evidence="2 3">
    <name type="scientific">Amycolatopsis albispora</name>
    <dbReference type="NCBI Taxonomy" id="1804986"/>
    <lineage>
        <taxon>Bacteria</taxon>
        <taxon>Bacillati</taxon>
        <taxon>Actinomycetota</taxon>
        <taxon>Actinomycetes</taxon>
        <taxon>Pseudonocardiales</taxon>
        <taxon>Pseudonocardiaceae</taxon>
        <taxon>Amycolatopsis</taxon>
    </lineage>
</organism>
<gene>
    <name evidence="2" type="ORF">A4R43_04270</name>
</gene>
<evidence type="ECO:0000256" key="1">
    <source>
        <dbReference type="PROSITE-ProRule" id="PRU00339"/>
    </source>
</evidence>
<evidence type="ECO:0000313" key="3">
    <source>
        <dbReference type="Proteomes" id="UP000250434"/>
    </source>
</evidence>
<keyword evidence="1" id="KW-0802">TPR repeat</keyword>
<dbReference type="SMART" id="SM00028">
    <property type="entry name" value="TPR"/>
    <property type="match status" value="5"/>
</dbReference>
<dbReference type="SUPFAM" id="SSF48452">
    <property type="entry name" value="TPR-like"/>
    <property type="match status" value="1"/>
</dbReference>
<name>A0A344LJN9_9PSEU</name>
<dbReference type="Gene3D" id="3.40.50.300">
    <property type="entry name" value="P-loop containing nucleotide triphosphate hydrolases"/>
    <property type="match status" value="1"/>
</dbReference>
<reference evidence="2 3" key="1">
    <citation type="submission" date="2016-04" db="EMBL/GenBank/DDBJ databases">
        <title>Complete genome sequence and analysis of deep-sea sediment isolate, Amycolatopsis sp. WP1.</title>
        <authorList>
            <person name="Wang H."/>
            <person name="Chen S."/>
            <person name="Wu Q."/>
        </authorList>
    </citation>
    <scope>NUCLEOTIDE SEQUENCE [LARGE SCALE GENOMIC DNA]</scope>
    <source>
        <strain evidence="2 3">WP1</strain>
    </source>
</reference>
<dbReference type="EMBL" id="CP015163">
    <property type="protein sequence ID" value="AXB48263.1"/>
    <property type="molecule type" value="Genomic_DNA"/>
</dbReference>
<accession>A0A344LJN9</accession>
<dbReference type="PANTHER" id="PTHR47691">
    <property type="entry name" value="REGULATOR-RELATED"/>
    <property type="match status" value="1"/>
</dbReference>
<dbReference type="Pfam" id="PF13424">
    <property type="entry name" value="TPR_12"/>
    <property type="match status" value="2"/>
</dbReference>
<dbReference type="PANTHER" id="PTHR47691:SF3">
    <property type="entry name" value="HTH-TYPE TRANSCRIPTIONAL REGULATOR RV0890C-RELATED"/>
    <property type="match status" value="1"/>
</dbReference>
<dbReference type="PRINTS" id="PR00364">
    <property type="entry name" value="DISEASERSIST"/>
</dbReference>
<dbReference type="KEGG" id="aab:A4R43_04270"/>
<dbReference type="AlphaFoldDB" id="A0A344LJN9"/>
<dbReference type="InterPro" id="IPR036388">
    <property type="entry name" value="WH-like_DNA-bd_sf"/>
</dbReference>
<dbReference type="GO" id="GO:0043531">
    <property type="term" value="F:ADP binding"/>
    <property type="evidence" value="ECO:0007669"/>
    <property type="project" value="InterPro"/>
</dbReference>
<sequence>MATVRLLAEALDVRPAERDELLAAVLPAEPATDGPVPRQLPAPPGVFVGRNRELDALSAAVDEASAAGGTVVVSAIGGGGGVGKTWLALHWAHQHLAEFPDGQLFADLRGFSPDSGPTPVGVTVRGFLDALGVEPGRVPVDLPAQTALYRSLVAGKRMLIVLDNAADAEQVVPLLPGGDSATVLITSRRTLTGLVARHNAHHLPLDMLGAGEAHALLAAQVGADRLAAEPAAVAELVRLCGGLPLALGIIAGRAKIHPGTPLAEIAEELWEAGLAALSDEDPSASLPAALSWSYERLTGEQQAAFGLLALAPGANISLPAAACLIGHPVPRARKLLQELENASLLNRHGDGRYAMHDLIRRYAADTAHQRLPAEVPERALRRVVEFFLHTAHSADRLLDPHRPPVQLDPPGPEVQPAALPDYAAALAWFDAEHSGLLAAQHTAAARGWHQVVWQLAWTLGTYHDRRGRGDDRLAVWRAGLAAARHLGDPAARTRAHRALGYACTEVGRHEEAVEHLHESLALAADHHDHTNQAHTHRMLARAWGQRGDSEQALAHATRALELYRTLDNPVWEAEALNEMGWHAARLGKYERAREHCDAALILHRRHDNPDGESYALENLGYIAHHTGRHHEAVHHYQPALALLRELGYSFELANTLDGLGDSQVALGRNDEARAAWQEARELYRAQERHDDADRLQQRLDQLGTA</sequence>